<keyword evidence="10" id="KW-0511">Multifunctional enzyme</keyword>
<dbReference type="InterPro" id="IPR032828">
    <property type="entry name" value="PolyA_RNA-bd"/>
</dbReference>
<comment type="cofactor">
    <cofactor evidence="10">
        <name>Ni(2+)</name>
        <dbReference type="ChEBI" id="CHEBI:49786"/>
    </cofactor>
    <text evidence="10">Nickel for phosphatase activity.</text>
</comment>
<evidence type="ECO:0000256" key="4">
    <source>
        <dbReference type="ARBA" id="ARBA00022723"/>
    </source>
</evidence>
<evidence type="ECO:0000256" key="7">
    <source>
        <dbReference type="ARBA" id="ARBA00022840"/>
    </source>
</evidence>
<dbReference type="EC" id="3.1.3.-" evidence="10"/>
<feature type="binding site" evidence="10">
    <location>
        <position position="21"/>
    </location>
    <ligand>
        <name>Mg(2+)</name>
        <dbReference type="ChEBI" id="CHEBI:18420"/>
    </ligand>
</feature>
<proteinExistence type="inferred from homology"/>
<evidence type="ECO:0000259" key="11">
    <source>
        <dbReference type="PROSITE" id="PS51831"/>
    </source>
</evidence>
<keyword evidence="8 10" id="KW-0460">Magnesium</keyword>
<evidence type="ECO:0000256" key="6">
    <source>
        <dbReference type="ARBA" id="ARBA00022800"/>
    </source>
</evidence>
<feature type="binding site" evidence="10">
    <location>
        <position position="91"/>
    </location>
    <ligand>
        <name>CTP</name>
        <dbReference type="ChEBI" id="CHEBI:37563"/>
    </ligand>
</feature>
<evidence type="ECO:0000256" key="1">
    <source>
        <dbReference type="ARBA" id="ARBA00022679"/>
    </source>
</evidence>
<feature type="binding site" evidence="10">
    <location>
        <position position="137"/>
    </location>
    <ligand>
        <name>CTP</name>
        <dbReference type="ChEBI" id="CHEBI:37563"/>
    </ligand>
</feature>
<dbReference type="PROSITE" id="PS51831">
    <property type="entry name" value="HD"/>
    <property type="match status" value="1"/>
</dbReference>
<feature type="binding site" evidence="10">
    <location>
        <position position="137"/>
    </location>
    <ligand>
        <name>ATP</name>
        <dbReference type="ChEBI" id="CHEBI:30616"/>
    </ligand>
</feature>
<dbReference type="Pfam" id="PF01743">
    <property type="entry name" value="PolyA_pol"/>
    <property type="match status" value="1"/>
</dbReference>
<protein>
    <recommendedName>
        <fullName evidence="10">Multifunctional CCA protein</fullName>
    </recommendedName>
    <domain>
        <recommendedName>
            <fullName evidence="10">CCA-adding enzyme</fullName>
            <ecNumber evidence="10">2.7.7.72</ecNumber>
        </recommendedName>
        <alternativeName>
            <fullName evidence="10">CCA tRNA nucleotidyltransferase</fullName>
        </alternativeName>
        <alternativeName>
            <fullName evidence="10">tRNA CCA-pyrophosphorylase</fullName>
        </alternativeName>
        <alternativeName>
            <fullName evidence="10">tRNA adenylyl-/cytidylyl-transferase</fullName>
        </alternativeName>
        <alternativeName>
            <fullName evidence="10">tRNA nucleotidyltransferase</fullName>
        </alternativeName>
        <alternativeName>
            <fullName evidence="10">tRNA-NT</fullName>
        </alternativeName>
    </domain>
    <domain>
        <recommendedName>
            <fullName evidence="10">2'-nucleotidase</fullName>
            <ecNumber evidence="10">3.1.3.-</ecNumber>
        </recommendedName>
    </domain>
    <domain>
        <recommendedName>
            <fullName evidence="10">2',3'-cyclic phosphodiesterase</fullName>
            <ecNumber evidence="10">3.1.4.-</ecNumber>
        </recommendedName>
    </domain>
    <domain>
        <recommendedName>
            <fullName evidence="10">Phosphatase</fullName>
        </recommendedName>
    </domain>
</protein>
<dbReference type="InterPro" id="IPR002646">
    <property type="entry name" value="PolA_pol_head_dom"/>
</dbReference>
<comment type="miscellaneous">
    <text evidence="10">A single active site specifically recognizes both ATP and CTP and is responsible for their addition.</text>
</comment>
<feature type="binding site" evidence="10">
    <location>
        <position position="91"/>
    </location>
    <ligand>
        <name>ATP</name>
        <dbReference type="ChEBI" id="CHEBI:30616"/>
    </ligand>
</feature>
<sequence>METYLVGGAVRDQLLGLPVKDRDHVVVGATPEQMLKLGYSQVGKDFPVFLHPHNQEEYALARTERKQGKGYTGFTCYFADDVSLEEDLLRRDLTINAIAQSEQGQLIDPYGGQADLQARILRHVSPAFVEDPLRVLRVARFAARFHPLGFKVAADTLKLMQQIAHSGELASLTPERIWLELEKALASPAPQVFFEVLKQTDALAALIPELDQLFGVPASPKWHPEIDTGIHTLMVIEQSAKLDYHPVVRFAALCHDFGKALTPQAKLPSHPGHGPAGVSPIKAFCQRIKVPNEYRDLALLVAEHHITIHSALELRPETVLKLFDRCDAWRKPQRFQQILEAGIADIKGRLGFADHDYPPYDYLLHQLEVANSVDVQAIVKAGFKGIEIKQQLHQQRLHLLSEEKQRYLAQQQPS</sequence>
<dbReference type="Proteomes" id="UP000651977">
    <property type="component" value="Unassembled WGS sequence"/>
</dbReference>
<comment type="domain">
    <text evidence="10">Comprises two domains: an N-terminal domain containing the nucleotidyltransferase activity and a C-terminal HD domain associated with both phosphodiesterase and phosphatase activities.</text>
</comment>
<feature type="binding site" evidence="10">
    <location>
        <position position="140"/>
    </location>
    <ligand>
        <name>CTP</name>
        <dbReference type="ChEBI" id="CHEBI:37563"/>
    </ligand>
</feature>
<reference evidence="13" key="1">
    <citation type="journal article" date="2019" name="Int. J. Syst. Evol. Microbiol.">
        <title>The Global Catalogue of Microorganisms (GCM) 10K type strain sequencing project: providing services to taxonomists for standard genome sequencing and annotation.</title>
        <authorList>
            <consortium name="The Broad Institute Genomics Platform"/>
            <consortium name="The Broad Institute Genome Sequencing Center for Infectious Disease"/>
            <person name="Wu L."/>
            <person name="Ma J."/>
        </authorList>
    </citation>
    <scope>NUCLEOTIDE SEQUENCE [LARGE SCALE GENOMIC DNA]</scope>
    <source>
        <strain evidence="13">CGMCC 1.10131</strain>
    </source>
</reference>
<evidence type="ECO:0000256" key="3">
    <source>
        <dbReference type="ARBA" id="ARBA00022695"/>
    </source>
</evidence>
<evidence type="ECO:0000313" key="13">
    <source>
        <dbReference type="Proteomes" id="UP000651977"/>
    </source>
</evidence>
<feature type="binding site" evidence="10">
    <location>
        <position position="8"/>
    </location>
    <ligand>
        <name>CTP</name>
        <dbReference type="ChEBI" id="CHEBI:37563"/>
    </ligand>
</feature>
<dbReference type="InterPro" id="IPR006674">
    <property type="entry name" value="HD_domain"/>
</dbReference>
<keyword evidence="1 10" id="KW-0808">Transferase</keyword>
<evidence type="ECO:0000256" key="9">
    <source>
        <dbReference type="ARBA" id="ARBA00022884"/>
    </source>
</evidence>
<dbReference type="NCBIfam" id="NF008137">
    <property type="entry name" value="PRK10885.1"/>
    <property type="match status" value="1"/>
</dbReference>
<evidence type="ECO:0000256" key="8">
    <source>
        <dbReference type="ARBA" id="ARBA00022842"/>
    </source>
</evidence>
<dbReference type="PIRSF" id="PIRSF000813">
    <property type="entry name" value="CCA_bact"/>
    <property type="match status" value="1"/>
</dbReference>
<dbReference type="InterPro" id="IPR012006">
    <property type="entry name" value="CCA_bact"/>
</dbReference>
<dbReference type="SUPFAM" id="SSF81301">
    <property type="entry name" value="Nucleotidyltransferase"/>
    <property type="match status" value="1"/>
</dbReference>
<keyword evidence="10" id="KW-0533">Nickel</keyword>
<keyword evidence="9 10" id="KW-0694">RNA-binding</keyword>
<comment type="subunit">
    <text evidence="10">Monomer. Can also form homodimers and oligomers.</text>
</comment>
<dbReference type="EMBL" id="BMDY01000009">
    <property type="protein sequence ID" value="GGB05653.1"/>
    <property type="molecule type" value="Genomic_DNA"/>
</dbReference>
<dbReference type="InterPro" id="IPR050124">
    <property type="entry name" value="tRNA_CCA-adding_enzyme"/>
</dbReference>
<evidence type="ECO:0000313" key="12">
    <source>
        <dbReference type="EMBL" id="GGB05653.1"/>
    </source>
</evidence>
<dbReference type="Pfam" id="PF12627">
    <property type="entry name" value="PolyA_pol_RNAbd"/>
    <property type="match status" value="1"/>
</dbReference>
<organism evidence="12 13">
    <name type="scientific">Agarivorans gilvus</name>
    <dbReference type="NCBI Taxonomy" id="680279"/>
    <lineage>
        <taxon>Bacteria</taxon>
        <taxon>Pseudomonadati</taxon>
        <taxon>Pseudomonadota</taxon>
        <taxon>Gammaproteobacteria</taxon>
        <taxon>Alteromonadales</taxon>
        <taxon>Alteromonadaceae</taxon>
        <taxon>Agarivorans</taxon>
    </lineage>
</organism>
<evidence type="ECO:0000256" key="10">
    <source>
        <dbReference type="HAMAP-Rule" id="MF_01261"/>
    </source>
</evidence>
<evidence type="ECO:0000256" key="5">
    <source>
        <dbReference type="ARBA" id="ARBA00022741"/>
    </source>
</evidence>
<name>A0ABQ1I377_9ALTE</name>
<comment type="catalytic activity">
    <reaction evidence="10">
        <text>a tRNA precursor + 2 CTP + ATP = a tRNA with a 3' CCA end + 3 diphosphate</text>
        <dbReference type="Rhea" id="RHEA:14433"/>
        <dbReference type="Rhea" id="RHEA-COMP:10465"/>
        <dbReference type="Rhea" id="RHEA-COMP:10468"/>
        <dbReference type="ChEBI" id="CHEBI:30616"/>
        <dbReference type="ChEBI" id="CHEBI:33019"/>
        <dbReference type="ChEBI" id="CHEBI:37563"/>
        <dbReference type="ChEBI" id="CHEBI:74896"/>
        <dbReference type="ChEBI" id="CHEBI:83071"/>
        <dbReference type="EC" id="2.7.7.72"/>
    </reaction>
</comment>
<dbReference type="SUPFAM" id="SSF81891">
    <property type="entry name" value="Poly A polymerase C-terminal region-like"/>
    <property type="match status" value="1"/>
</dbReference>
<dbReference type="RefSeq" id="WP_188407397.1">
    <property type="nucleotide sequence ID" value="NZ_BMDY01000009.1"/>
</dbReference>
<feature type="binding site" evidence="10">
    <location>
        <position position="8"/>
    </location>
    <ligand>
        <name>ATP</name>
        <dbReference type="ChEBI" id="CHEBI:30616"/>
    </ligand>
</feature>
<comment type="function">
    <text evidence="10">Catalyzes the addition and repair of the essential 3'-terminal CCA sequence in tRNAs without using a nucleic acid template. Adds these three nucleotides in the order of C, C, and A to the tRNA nucleotide-73, using CTP and ATP as substrates and producing inorganic pyrophosphate. tRNA 3'-terminal CCA addition is required both for tRNA processing and repair. Also involved in tRNA surveillance by mediating tandem CCA addition to generate a CCACCA at the 3' terminus of unstable tRNAs. While stable tRNAs receive only 3'-terminal CCA, unstable tRNAs are marked with CCACCA and rapidly degraded.</text>
</comment>
<keyword evidence="13" id="KW-1185">Reference proteome</keyword>
<dbReference type="Pfam" id="PF01966">
    <property type="entry name" value="HD"/>
    <property type="match status" value="1"/>
</dbReference>
<gene>
    <name evidence="10 12" type="primary">cca</name>
    <name evidence="12" type="ORF">GCM10007414_18810</name>
</gene>
<comment type="catalytic activity">
    <reaction evidence="10">
        <text>a tRNA with a 3' CCA end + 2 CTP + ATP = a tRNA with a 3' CCACCA end + 3 diphosphate</text>
        <dbReference type="Rhea" id="RHEA:76235"/>
        <dbReference type="Rhea" id="RHEA-COMP:10468"/>
        <dbReference type="Rhea" id="RHEA-COMP:18655"/>
        <dbReference type="ChEBI" id="CHEBI:30616"/>
        <dbReference type="ChEBI" id="CHEBI:33019"/>
        <dbReference type="ChEBI" id="CHEBI:37563"/>
        <dbReference type="ChEBI" id="CHEBI:83071"/>
        <dbReference type="ChEBI" id="CHEBI:195187"/>
    </reaction>
</comment>
<accession>A0ABQ1I377</accession>
<keyword evidence="10" id="KW-0378">Hydrolase</keyword>
<dbReference type="EC" id="2.7.7.72" evidence="10"/>
<keyword evidence="5 10" id="KW-0547">Nucleotide-binding</keyword>
<dbReference type="Gene3D" id="1.10.3090.10">
    <property type="entry name" value="cca-adding enzyme, domain 2"/>
    <property type="match status" value="1"/>
</dbReference>
<dbReference type="Gene3D" id="3.30.460.10">
    <property type="entry name" value="Beta Polymerase, domain 2"/>
    <property type="match status" value="1"/>
</dbReference>
<keyword evidence="4 10" id="KW-0479">Metal-binding</keyword>
<dbReference type="InterPro" id="IPR043519">
    <property type="entry name" value="NT_sf"/>
</dbReference>
<comment type="cofactor">
    <cofactor evidence="10">
        <name>Mg(2+)</name>
        <dbReference type="ChEBI" id="CHEBI:18420"/>
    </cofactor>
    <text evidence="10">Magnesium is required for nucleotidyltransferase activity.</text>
</comment>
<dbReference type="HAMAP" id="MF_01261">
    <property type="entry name" value="CCA_bact_type1"/>
    <property type="match status" value="1"/>
</dbReference>
<feature type="binding site" evidence="10">
    <location>
        <position position="140"/>
    </location>
    <ligand>
        <name>ATP</name>
        <dbReference type="ChEBI" id="CHEBI:30616"/>
    </ligand>
</feature>
<comment type="similarity">
    <text evidence="10">Belongs to the tRNA nucleotidyltransferase/poly(A) polymerase family. Bacterial CCA-adding enzyme type 1 subfamily.</text>
</comment>
<comment type="caution">
    <text evidence="12">The sequence shown here is derived from an EMBL/GenBank/DDBJ whole genome shotgun (WGS) entry which is preliminary data.</text>
</comment>
<feature type="binding site" evidence="10">
    <location>
        <position position="23"/>
    </location>
    <ligand>
        <name>Mg(2+)</name>
        <dbReference type="ChEBI" id="CHEBI:18420"/>
    </ligand>
</feature>
<feature type="binding site" evidence="10">
    <location>
        <position position="11"/>
    </location>
    <ligand>
        <name>CTP</name>
        <dbReference type="ChEBI" id="CHEBI:37563"/>
    </ligand>
</feature>
<dbReference type="HAMAP" id="MF_01262">
    <property type="entry name" value="CCA_bact_type2"/>
    <property type="match status" value="1"/>
</dbReference>
<dbReference type="PANTHER" id="PTHR47545">
    <property type="entry name" value="MULTIFUNCTIONAL CCA PROTEIN"/>
    <property type="match status" value="1"/>
</dbReference>
<feature type="binding site" evidence="10">
    <location>
        <position position="11"/>
    </location>
    <ligand>
        <name>ATP</name>
        <dbReference type="ChEBI" id="CHEBI:30616"/>
    </ligand>
</feature>
<keyword evidence="6 10" id="KW-0692">RNA repair</keyword>
<keyword evidence="7 10" id="KW-0067">ATP-binding</keyword>
<evidence type="ECO:0000256" key="2">
    <source>
        <dbReference type="ARBA" id="ARBA00022694"/>
    </source>
</evidence>
<feature type="domain" description="HD" evidence="11">
    <location>
        <begin position="228"/>
        <end position="329"/>
    </location>
</feature>
<keyword evidence="3 10" id="KW-0548">Nucleotidyltransferase</keyword>
<dbReference type="EC" id="3.1.4.-" evidence="10"/>
<dbReference type="PANTHER" id="PTHR47545:SF1">
    <property type="entry name" value="MULTIFUNCTIONAL CCA PROTEIN"/>
    <property type="match status" value="1"/>
</dbReference>
<dbReference type="CDD" id="cd05398">
    <property type="entry name" value="NT_ClassII-CCAase"/>
    <property type="match status" value="1"/>
</dbReference>
<keyword evidence="2 10" id="KW-0819">tRNA processing</keyword>